<name>A0A2X0IEU5_9ACTN</name>
<reference evidence="8 9" key="1">
    <citation type="submission" date="2018-06" db="EMBL/GenBank/DDBJ databases">
        <title>Streptacidiphilus pinicola sp. nov., isolated from pine grove soil.</title>
        <authorList>
            <person name="Roh S.G."/>
            <person name="Park S."/>
            <person name="Kim M.-K."/>
            <person name="Yun B.-R."/>
            <person name="Park J."/>
            <person name="Kim M.J."/>
            <person name="Kim Y.S."/>
            <person name="Kim S.B."/>
        </authorList>
    </citation>
    <scope>NUCLEOTIDE SEQUENCE [LARGE SCALE GENOMIC DNA]</scope>
    <source>
        <strain evidence="8 9">MMS16-CNU450</strain>
    </source>
</reference>
<dbReference type="Pfam" id="PF13806">
    <property type="entry name" value="Rieske_2"/>
    <property type="match status" value="1"/>
</dbReference>
<dbReference type="PROSITE" id="PS51300">
    <property type="entry name" value="NIRD"/>
    <property type="match status" value="1"/>
</dbReference>
<dbReference type="GO" id="GO:0008942">
    <property type="term" value="F:nitrite reductase [NAD(P)H] activity"/>
    <property type="evidence" value="ECO:0007669"/>
    <property type="project" value="InterPro"/>
</dbReference>
<dbReference type="InterPro" id="IPR036922">
    <property type="entry name" value="Rieske_2Fe-2S_sf"/>
</dbReference>
<organism evidence="8 9">
    <name type="scientific">Streptacidiphilus pinicola</name>
    <dbReference type="NCBI Taxonomy" id="2219663"/>
    <lineage>
        <taxon>Bacteria</taxon>
        <taxon>Bacillati</taxon>
        <taxon>Actinomycetota</taxon>
        <taxon>Actinomycetes</taxon>
        <taxon>Kitasatosporales</taxon>
        <taxon>Streptomycetaceae</taxon>
        <taxon>Streptacidiphilus</taxon>
    </lineage>
</organism>
<keyword evidence="9" id="KW-1185">Reference proteome</keyword>
<dbReference type="PANTHER" id="PTHR40562">
    <property type="match status" value="1"/>
</dbReference>
<dbReference type="GO" id="GO:0004497">
    <property type="term" value="F:monooxygenase activity"/>
    <property type="evidence" value="ECO:0007669"/>
    <property type="project" value="UniProtKB-ARBA"/>
</dbReference>
<dbReference type="InterPro" id="IPR012748">
    <property type="entry name" value="Rieske-like_NirD"/>
</dbReference>
<evidence type="ECO:0000313" key="9">
    <source>
        <dbReference type="Proteomes" id="UP000248889"/>
    </source>
</evidence>
<dbReference type="AlphaFoldDB" id="A0A2X0IEU5"/>
<comment type="caution">
    <text evidence="8">The sequence shown here is derived from an EMBL/GenBank/DDBJ whole genome shotgun (WGS) entry which is preliminary data.</text>
</comment>
<keyword evidence="4" id="KW-0408">Iron</keyword>
<dbReference type="InterPro" id="IPR017941">
    <property type="entry name" value="Rieske_2Fe-2S"/>
</dbReference>
<keyword evidence="5" id="KW-0411">Iron-sulfur</keyword>
<accession>A0A2X0IEU5</accession>
<dbReference type="GO" id="GO:0042128">
    <property type="term" value="P:nitrate assimilation"/>
    <property type="evidence" value="ECO:0007669"/>
    <property type="project" value="UniProtKB-KW"/>
</dbReference>
<dbReference type="NCBIfam" id="TIGR02378">
    <property type="entry name" value="nirD_assim_sml"/>
    <property type="match status" value="1"/>
</dbReference>
<evidence type="ECO:0000256" key="3">
    <source>
        <dbReference type="ARBA" id="ARBA00023002"/>
    </source>
</evidence>
<dbReference type="GO" id="GO:0016705">
    <property type="term" value="F:oxidoreductase activity, acting on paired donors, with incorporation or reduction of molecular oxygen"/>
    <property type="evidence" value="ECO:0007669"/>
    <property type="project" value="UniProtKB-ARBA"/>
</dbReference>
<feature type="domain" description="Rieske" evidence="7">
    <location>
        <begin position="32"/>
        <end position="134"/>
    </location>
</feature>
<dbReference type="GO" id="GO:0046872">
    <property type="term" value="F:metal ion binding"/>
    <property type="evidence" value="ECO:0007669"/>
    <property type="project" value="UniProtKB-KW"/>
</dbReference>
<evidence type="ECO:0000256" key="6">
    <source>
        <dbReference type="ARBA" id="ARBA00023063"/>
    </source>
</evidence>
<dbReference type="PANTHER" id="PTHR40562:SF1">
    <property type="entry name" value="NITRITE REDUCTASE (NADH) SMALL SUBUNIT"/>
    <property type="match status" value="1"/>
</dbReference>
<keyword evidence="1" id="KW-0001">2Fe-2S</keyword>
<dbReference type="Gene3D" id="2.102.10.10">
    <property type="entry name" value="Rieske [2Fe-2S] iron-sulphur domain"/>
    <property type="match status" value="1"/>
</dbReference>
<dbReference type="OrthoDB" id="3213360at2"/>
<dbReference type="GO" id="GO:0051537">
    <property type="term" value="F:2 iron, 2 sulfur cluster binding"/>
    <property type="evidence" value="ECO:0007669"/>
    <property type="project" value="UniProtKB-KW"/>
</dbReference>
<evidence type="ECO:0000259" key="7">
    <source>
        <dbReference type="PROSITE" id="PS51296"/>
    </source>
</evidence>
<evidence type="ECO:0000256" key="2">
    <source>
        <dbReference type="ARBA" id="ARBA00022723"/>
    </source>
</evidence>
<dbReference type="SUPFAM" id="SSF50022">
    <property type="entry name" value="ISP domain"/>
    <property type="match status" value="1"/>
</dbReference>
<evidence type="ECO:0000256" key="5">
    <source>
        <dbReference type="ARBA" id="ARBA00023014"/>
    </source>
</evidence>
<keyword evidence="6" id="KW-0534">Nitrate assimilation</keyword>
<sequence>MTEMLTRPVDAAAATGTVATGTVEILDGRTWTRVCAFEELIPGRGVAVLSESGQQVAVFRDRSGALFAVDNLCPFSGAYVVSRGILGSRDGVPTVSSPMYKHVFDLRDGRCLDEETAPDGRPAVLRVWSVRLSPRHNTSAGDR</sequence>
<gene>
    <name evidence="8" type="primary">nirD</name>
    <name evidence="8" type="ORF">DN069_21670</name>
</gene>
<dbReference type="PROSITE" id="PS51296">
    <property type="entry name" value="RIESKE"/>
    <property type="match status" value="1"/>
</dbReference>
<dbReference type="EMBL" id="QKYN01000085">
    <property type="protein sequence ID" value="RAG83534.1"/>
    <property type="molecule type" value="Genomic_DNA"/>
</dbReference>
<dbReference type="InterPro" id="IPR017881">
    <property type="entry name" value="NirD"/>
</dbReference>
<evidence type="ECO:0000313" key="8">
    <source>
        <dbReference type="EMBL" id="RAG83534.1"/>
    </source>
</evidence>
<keyword evidence="3" id="KW-0560">Oxidoreductase</keyword>
<evidence type="ECO:0000256" key="1">
    <source>
        <dbReference type="ARBA" id="ARBA00022714"/>
    </source>
</evidence>
<protein>
    <submittedName>
        <fullName evidence="8">Nitrite reductase (NAD(P)H) small subunit</fullName>
    </submittedName>
</protein>
<proteinExistence type="predicted"/>
<dbReference type="Proteomes" id="UP000248889">
    <property type="component" value="Unassembled WGS sequence"/>
</dbReference>
<evidence type="ECO:0000256" key="4">
    <source>
        <dbReference type="ARBA" id="ARBA00023004"/>
    </source>
</evidence>
<keyword evidence="2" id="KW-0479">Metal-binding</keyword>